<sequence>MNEIEVVSKILGNEKISTFFADLSNKNKENAVPEEE</sequence>
<accession>A0A510E0S8</accession>
<name>A0A510E0S8_9CREN</name>
<reference evidence="2" key="1">
    <citation type="submission" date="2018-09" db="EMBL/GenBank/DDBJ databases">
        <title>Complete Genome Sequencing of Sulfolobus sp. JCM 16834.</title>
        <authorList>
            <person name="Kato S."/>
            <person name="Itoh T."/>
            <person name="Ohkuma M."/>
        </authorList>
    </citation>
    <scope>NUCLEOTIDE SEQUENCE [LARGE SCALE GENOMIC DNA]</scope>
    <source>
        <strain evidence="2">IC-007</strain>
    </source>
</reference>
<dbReference type="EMBL" id="AP018930">
    <property type="protein sequence ID" value="BBG26101.1"/>
    <property type="molecule type" value="Genomic_DNA"/>
</dbReference>
<proteinExistence type="predicted"/>
<dbReference type="Proteomes" id="UP000325030">
    <property type="component" value="Chromosome"/>
</dbReference>
<organism evidence="1 2">
    <name type="scientific">Sulfuracidifex tepidarius</name>
    <dbReference type="NCBI Taxonomy" id="1294262"/>
    <lineage>
        <taxon>Archaea</taxon>
        <taxon>Thermoproteota</taxon>
        <taxon>Thermoprotei</taxon>
        <taxon>Sulfolobales</taxon>
        <taxon>Sulfolobaceae</taxon>
        <taxon>Sulfuracidifex</taxon>
    </lineage>
</organism>
<evidence type="ECO:0000313" key="1">
    <source>
        <dbReference type="EMBL" id="BBG26101.1"/>
    </source>
</evidence>
<dbReference type="AlphaFoldDB" id="A0A510E0S8"/>
<protein>
    <submittedName>
        <fullName evidence="1">Uncharacterized protein</fullName>
    </submittedName>
</protein>
<gene>
    <name evidence="1" type="ORF">IC007_0606</name>
</gene>
<evidence type="ECO:0000313" key="2">
    <source>
        <dbReference type="Proteomes" id="UP000325030"/>
    </source>
</evidence>